<dbReference type="InterPro" id="IPR026717">
    <property type="entry name" value="SPATA3"/>
</dbReference>
<sequence>MKKVKKKRSEARRHQDSTSPHASSNSTSQQPSPESTPQQPSPESTPQQPSPESTPQQSSLETTSRQPASQALPAPEIRRSSRCLLSPDANVKAAPQSRKAGSEESVALSRSRRATDRKQEGIIQPEIILPNHRRHHLHSAGIHTRGGQKQKIGSGLETKAVVVFWMDQNALDQWNVAAPIPGISVQPLLRASDSCRPAFLLLCHLPLQLCLLASSGAMP</sequence>
<dbReference type="Ensembl" id="ENSPPYT00000061346.1">
    <property type="protein sequence ID" value="ENSPPYP00000026051.1"/>
    <property type="gene ID" value="ENSPPYG00000013259.2"/>
</dbReference>
<dbReference type="Proteomes" id="UP000001595">
    <property type="component" value="Chromosome 2B"/>
</dbReference>
<reference evidence="2" key="3">
    <citation type="submission" date="2025-09" db="UniProtKB">
        <authorList>
            <consortium name="Ensembl"/>
        </authorList>
    </citation>
    <scope>IDENTIFICATION</scope>
</reference>
<reference evidence="2" key="1">
    <citation type="submission" date="2008-02" db="EMBL/GenBank/DDBJ databases">
        <title>A 6x draft sequence assembly of the Pongo pygmaeus abelii genome.</title>
        <authorList>
            <person name="Wilson R.K."/>
            <person name="Mardis E."/>
        </authorList>
    </citation>
    <scope>NUCLEOTIDE SEQUENCE [LARGE SCALE GENOMIC DNA]</scope>
</reference>
<dbReference type="AlphaFoldDB" id="A0A8I5U9C3"/>
<feature type="compositionally biased region" description="Polar residues" evidence="1">
    <location>
        <begin position="60"/>
        <end position="69"/>
    </location>
</feature>
<feature type="region of interest" description="Disordered" evidence="1">
    <location>
        <begin position="1"/>
        <end position="123"/>
    </location>
</feature>
<dbReference type="PANTHER" id="PTHR22234:SF0">
    <property type="entry name" value="SPERMATOGENESIS-ASSOCIATED PROTEIN 3"/>
    <property type="match status" value="1"/>
</dbReference>
<proteinExistence type="predicted"/>
<dbReference type="GeneTree" id="ENSGT00390000003032"/>
<accession>A0A8I5U9C3</accession>
<keyword evidence="3" id="KW-1185">Reference proteome</keyword>
<feature type="compositionally biased region" description="Basic residues" evidence="1">
    <location>
        <begin position="1"/>
        <end position="11"/>
    </location>
</feature>
<gene>
    <name evidence="2" type="primary">SPATA3</name>
</gene>
<evidence type="ECO:0000313" key="3">
    <source>
        <dbReference type="Proteomes" id="UP000001595"/>
    </source>
</evidence>
<evidence type="ECO:0000313" key="2">
    <source>
        <dbReference type="Ensembl" id="ENSPPYP00000026051.1"/>
    </source>
</evidence>
<evidence type="ECO:0000256" key="1">
    <source>
        <dbReference type="SAM" id="MobiDB-lite"/>
    </source>
</evidence>
<organism evidence="2 3">
    <name type="scientific">Pongo abelii</name>
    <name type="common">Sumatran orangutan</name>
    <name type="synonym">Pongo pygmaeus abelii</name>
    <dbReference type="NCBI Taxonomy" id="9601"/>
    <lineage>
        <taxon>Eukaryota</taxon>
        <taxon>Metazoa</taxon>
        <taxon>Chordata</taxon>
        <taxon>Craniata</taxon>
        <taxon>Vertebrata</taxon>
        <taxon>Euteleostomi</taxon>
        <taxon>Mammalia</taxon>
        <taxon>Eutheria</taxon>
        <taxon>Euarchontoglires</taxon>
        <taxon>Primates</taxon>
        <taxon>Haplorrhini</taxon>
        <taxon>Catarrhini</taxon>
        <taxon>Hominidae</taxon>
        <taxon>Pongo</taxon>
    </lineage>
</organism>
<name>A0A8I5U9C3_PONAB</name>
<feature type="compositionally biased region" description="Low complexity" evidence="1">
    <location>
        <begin position="17"/>
        <end position="59"/>
    </location>
</feature>
<protein>
    <submittedName>
        <fullName evidence="2">Spermatosis associated 3</fullName>
    </submittedName>
</protein>
<dbReference type="Pfam" id="PF15662">
    <property type="entry name" value="SPATA3"/>
    <property type="match status" value="1"/>
</dbReference>
<reference evidence="2" key="2">
    <citation type="submission" date="2025-08" db="UniProtKB">
        <authorList>
            <consortium name="Ensembl"/>
        </authorList>
    </citation>
    <scope>IDENTIFICATION</scope>
</reference>
<dbReference type="PANTHER" id="PTHR22234">
    <property type="entry name" value="TESTIS SPERMATOCYTE APOPTOSIS-RELATED GENE 1 PROTEIN"/>
    <property type="match status" value="1"/>
</dbReference>